<evidence type="ECO:0000256" key="2">
    <source>
        <dbReference type="ARBA" id="ARBA00008377"/>
    </source>
</evidence>
<dbReference type="InParanoid" id="A0A672SLN5"/>
<evidence type="ECO:0000256" key="5">
    <source>
        <dbReference type="ARBA" id="ARBA00022729"/>
    </source>
</evidence>
<evidence type="ECO:0000256" key="9">
    <source>
        <dbReference type="SAM" id="Phobius"/>
    </source>
</evidence>
<evidence type="ECO:0000256" key="6">
    <source>
        <dbReference type="ARBA" id="ARBA00023136"/>
    </source>
</evidence>
<evidence type="ECO:0000256" key="7">
    <source>
        <dbReference type="ARBA" id="ARBA00023180"/>
    </source>
</evidence>
<dbReference type="AlphaFoldDB" id="A0A672SLN5"/>
<evidence type="ECO:0000256" key="3">
    <source>
        <dbReference type="ARBA" id="ARBA00022475"/>
    </source>
</evidence>
<keyword evidence="7" id="KW-0325">Glycoprotein</keyword>
<proteinExistence type="inferred from homology"/>
<evidence type="ECO:0000256" key="8">
    <source>
        <dbReference type="ARBA" id="ARBA00023288"/>
    </source>
</evidence>
<reference evidence="11" key="2">
    <citation type="submission" date="2025-09" db="UniProtKB">
        <authorList>
            <consortium name="Ensembl"/>
        </authorList>
    </citation>
    <scope>IDENTIFICATION</scope>
</reference>
<dbReference type="Pfam" id="PF15056">
    <property type="entry name" value="NRN1"/>
    <property type="match status" value="1"/>
</dbReference>
<dbReference type="GO" id="GO:0098552">
    <property type="term" value="C:side of membrane"/>
    <property type="evidence" value="ECO:0007669"/>
    <property type="project" value="UniProtKB-KW"/>
</dbReference>
<evidence type="ECO:0000256" key="1">
    <source>
        <dbReference type="ARBA" id="ARBA00004609"/>
    </source>
</evidence>
<dbReference type="GO" id="GO:1990138">
    <property type="term" value="P:neuron projection extension"/>
    <property type="evidence" value="ECO:0007669"/>
    <property type="project" value="TreeGrafter"/>
</dbReference>
<keyword evidence="3" id="KW-1003">Cell membrane</keyword>
<keyword evidence="9" id="KW-1133">Transmembrane helix</keyword>
<keyword evidence="9" id="KW-0812">Transmembrane</keyword>
<feature type="chain" id="PRO_5025454590" evidence="10">
    <location>
        <begin position="25"/>
        <end position="138"/>
    </location>
</feature>
<evidence type="ECO:0000256" key="4">
    <source>
        <dbReference type="ARBA" id="ARBA00022622"/>
    </source>
</evidence>
<keyword evidence="6 9" id="KW-0472">Membrane</keyword>
<comment type="subcellular location">
    <subcellularLocation>
        <location evidence="1">Cell membrane</location>
        <topology evidence="1">Lipid-anchor</topology>
        <topology evidence="1">GPI-anchor</topology>
    </subcellularLocation>
</comment>
<organism evidence="11 12">
    <name type="scientific">Sinocyclocheilus grahami</name>
    <name type="common">Dianchi golden-line fish</name>
    <name type="synonym">Barbus grahami</name>
    <dbReference type="NCBI Taxonomy" id="75366"/>
    <lineage>
        <taxon>Eukaryota</taxon>
        <taxon>Metazoa</taxon>
        <taxon>Chordata</taxon>
        <taxon>Craniata</taxon>
        <taxon>Vertebrata</taxon>
        <taxon>Euteleostomi</taxon>
        <taxon>Actinopterygii</taxon>
        <taxon>Neopterygii</taxon>
        <taxon>Teleostei</taxon>
        <taxon>Ostariophysi</taxon>
        <taxon>Cypriniformes</taxon>
        <taxon>Cyprinidae</taxon>
        <taxon>Cyprininae</taxon>
        <taxon>Sinocyclocheilus</taxon>
    </lineage>
</organism>
<dbReference type="OMA" id="CQDEAVE"/>
<keyword evidence="5 10" id="KW-0732">Signal</keyword>
<evidence type="ECO:0000313" key="12">
    <source>
        <dbReference type="Proteomes" id="UP000472262"/>
    </source>
</evidence>
<reference evidence="11" key="1">
    <citation type="submission" date="2025-08" db="UniProtKB">
        <authorList>
            <consortium name="Ensembl"/>
        </authorList>
    </citation>
    <scope>IDENTIFICATION</scope>
</reference>
<accession>A0A672SLN5</accession>
<name>A0A672SLN5_SINGR</name>
<keyword evidence="4" id="KW-0336">GPI-anchor</keyword>
<protein>
    <submittedName>
        <fullName evidence="11">Neuritin-like</fullName>
    </submittedName>
</protein>
<gene>
    <name evidence="11" type="primary">nrn1b</name>
</gene>
<dbReference type="Proteomes" id="UP000472262">
    <property type="component" value="Unassembled WGS sequence"/>
</dbReference>
<feature type="transmembrane region" description="Helical" evidence="9">
    <location>
        <begin position="121"/>
        <end position="137"/>
    </location>
</feature>
<dbReference type="GO" id="GO:0005886">
    <property type="term" value="C:plasma membrane"/>
    <property type="evidence" value="ECO:0007669"/>
    <property type="project" value="UniProtKB-SubCell"/>
</dbReference>
<comment type="similarity">
    <text evidence="2">Belongs to the neuritin family.</text>
</comment>
<evidence type="ECO:0000313" key="11">
    <source>
        <dbReference type="Ensembl" id="ENSSGRP00000102505.1"/>
    </source>
</evidence>
<keyword evidence="12" id="KW-1185">Reference proteome</keyword>
<sequence>MGLTLTDKYNSLLFTLELISLVQASCAGGTCENVFKGFSDCLLSLGENMVNYSQELDDIELQPSMTQTHNTETYFIHCQEGAKDLWEKLKLQSRSLDYQRSLFELCSEDNGVSRVLLPMELKILLMCFATLVAWLAFE</sequence>
<evidence type="ECO:0000256" key="10">
    <source>
        <dbReference type="SAM" id="SignalP"/>
    </source>
</evidence>
<dbReference type="PANTHER" id="PTHR15902:SF1">
    <property type="entry name" value="NEURITIN"/>
    <property type="match status" value="1"/>
</dbReference>
<dbReference type="Ensembl" id="ENSSGRT00000109002.1">
    <property type="protein sequence ID" value="ENSSGRP00000102505.1"/>
    <property type="gene ID" value="ENSSGRG00000050947.1"/>
</dbReference>
<dbReference type="InterPro" id="IPR026144">
    <property type="entry name" value="Neuritin_fam"/>
</dbReference>
<feature type="signal peptide" evidence="10">
    <location>
        <begin position="1"/>
        <end position="24"/>
    </location>
</feature>
<keyword evidence="8" id="KW-0449">Lipoprotein</keyword>
<dbReference type="PANTHER" id="PTHR15902">
    <property type="entry name" value="NEURITIN-RELATED"/>
    <property type="match status" value="1"/>
</dbReference>